<gene>
    <name evidence="2" type="ORF">NDK47_17970</name>
</gene>
<proteinExistence type="predicted"/>
<feature type="domain" description="GMT-like wHTH" evidence="1">
    <location>
        <begin position="275"/>
        <end position="345"/>
    </location>
</feature>
<evidence type="ECO:0000313" key="3">
    <source>
        <dbReference type="Proteomes" id="UP001056500"/>
    </source>
</evidence>
<keyword evidence="3" id="KW-1185">Reference proteome</keyword>
<dbReference type="RefSeq" id="WP_251871130.1">
    <property type="nucleotide sequence ID" value="NZ_CP098755.1"/>
</dbReference>
<evidence type="ECO:0000259" key="1">
    <source>
        <dbReference type="Pfam" id="PF22560"/>
    </source>
</evidence>
<protein>
    <submittedName>
        <fullName evidence="2">Three-Cys-motif partner protein TcmP</fullName>
    </submittedName>
</protein>
<reference evidence="2" key="1">
    <citation type="submission" date="2022-06" db="EMBL/GenBank/DDBJ databases">
        <title>Genome sequencing of Brevibacillus sp. BB3-R1.</title>
        <authorList>
            <person name="Heo J."/>
            <person name="Lee D."/>
            <person name="Won M."/>
            <person name="Han B.-H."/>
            <person name="Hong S.-B."/>
            <person name="Kwon S.-W."/>
        </authorList>
    </citation>
    <scope>NUCLEOTIDE SEQUENCE</scope>
    <source>
        <strain evidence="2">BB3-R1</strain>
    </source>
</reference>
<accession>A0ABY4WAE8</accession>
<sequence>MTVFFEEALEQSEVKAAIVAKYFFAWAKIIAPRSNKVAYLDLFCGPGRYKDGTKSTPIKVLEACINDNVLREKVVTIFNDGNEDLIQNLEEEIKKIPRINELKHEPETMLGEIDDEVAEFFSSTSLVPTFAFVDPFGYKGLSTKLIKGLTKDWGSDCIFFFNYNRINMGITNKIVEKHMNSIFGEEYANELRQKVANMSPDERELTIVNALAHSLSDDGKNYVLPFRFARENGRTSHYLIFFSKHILGYEIMKEIMWRESSEHEDGVASFSYLPVTDKQLDFLYALNKPLDMLGDELLEVFSGKTLTLEEIYRRHHVNTPFVRNNYKEALRRLEDAGSVTCEPPAAKRRKIKGKVSFADHVKVTFPR</sequence>
<dbReference type="EMBL" id="CP098755">
    <property type="protein sequence ID" value="USG64038.1"/>
    <property type="molecule type" value="Genomic_DNA"/>
</dbReference>
<dbReference type="Pfam" id="PF22560">
    <property type="entry name" value="GMT-wHTH"/>
    <property type="match status" value="1"/>
</dbReference>
<evidence type="ECO:0000313" key="2">
    <source>
        <dbReference type="EMBL" id="USG64038.1"/>
    </source>
</evidence>
<dbReference type="InterPro" id="IPR031009">
    <property type="entry name" value="Tcm_partner"/>
</dbReference>
<name>A0ABY4WAE8_9BACL</name>
<dbReference type="Proteomes" id="UP001056500">
    <property type="component" value="Chromosome"/>
</dbReference>
<dbReference type="NCBIfam" id="TIGR04474">
    <property type="entry name" value="tcm_partner"/>
    <property type="match status" value="1"/>
</dbReference>
<dbReference type="InterPro" id="IPR054339">
    <property type="entry name" value="GMT_wHTH"/>
</dbReference>
<organism evidence="2 3">
    <name type="scientific">Brevibacillus ruminantium</name>
    <dbReference type="NCBI Taxonomy" id="2950604"/>
    <lineage>
        <taxon>Bacteria</taxon>
        <taxon>Bacillati</taxon>
        <taxon>Bacillota</taxon>
        <taxon>Bacilli</taxon>
        <taxon>Bacillales</taxon>
        <taxon>Paenibacillaceae</taxon>
        <taxon>Brevibacillus</taxon>
    </lineage>
</organism>